<sequence>MGASKCKPSVHVEHSGGGLGWVFHLKIAVSNSKK</sequence>
<evidence type="ECO:0000313" key="1">
    <source>
        <dbReference type="EMBL" id="GKV21828.1"/>
    </source>
</evidence>
<evidence type="ECO:0000313" key="2">
    <source>
        <dbReference type="Proteomes" id="UP001054252"/>
    </source>
</evidence>
<name>A0AAV5KAW8_9ROSI</name>
<protein>
    <submittedName>
        <fullName evidence="1">Uncharacterized protein</fullName>
    </submittedName>
</protein>
<comment type="caution">
    <text evidence="1">The sequence shown here is derived from an EMBL/GenBank/DDBJ whole genome shotgun (WGS) entry which is preliminary data.</text>
</comment>
<dbReference type="AlphaFoldDB" id="A0AAV5KAW8"/>
<dbReference type="Proteomes" id="UP001054252">
    <property type="component" value="Unassembled WGS sequence"/>
</dbReference>
<keyword evidence="2" id="KW-1185">Reference proteome</keyword>
<organism evidence="1 2">
    <name type="scientific">Rubroshorea leprosula</name>
    <dbReference type="NCBI Taxonomy" id="152421"/>
    <lineage>
        <taxon>Eukaryota</taxon>
        <taxon>Viridiplantae</taxon>
        <taxon>Streptophyta</taxon>
        <taxon>Embryophyta</taxon>
        <taxon>Tracheophyta</taxon>
        <taxon>Spermatophyta</taxon>
        <taxon>Magnoliopsida</taxon>
        <taxon>eudicotyledons</taxon>
        <taxon>Gunneridae</taxon>
        <taxon>Pentapetalae</taxon>
        <taxon>rosids</taxon>
        <taxon>malvids</taxon>
        <taxon>Malvales</taxon>
        <taxon>Dipterocarpaceae</taxon>
        <taxon>Rubroshorea</taxon>
    </lineage>
</organism>
<gene>
    <name evidence="1" type="ORF">SLEP1_g31769</name>
</gene>
<accession>A0AAV5KAW8</accession>
<proteinExistence type="predicted"/>
<dbReference type="EMBL" id="BPVZ01000058">
    <property type="protein sequence ID" value="GKV21828.1"/>
    <property type="molecule type" value="Genomic_DNA"/>
</dbReference>
<reference evidence="1 2" key="1">
    <citation type="journal article" date="2021" name="Commun. Biol.">
        <title>The genome of Shorea leprosula (Dipterocarpaceae) highlights the ecological relevance of drought in aseasonal tropical rainforests.</title>
        <authorList>
            <person name="Ng K.K.S."/>
            <person name="Kobayashi M.J."/>
            <person name="Fawcett J.A."/>
            <person name="Hatakeyama M."/>
            <person name="Paape T."/>
            <person name="Ng C.H."/>
            <person name="Ang C.C."/>
            <person name="Tnah L.H."/>
            <person name="Lee C.T."/>
            <person name="Nishiyama T."/>
            <person name="Sese J."/>
            <person name="O'Brien M.J."/>
            <person name="Copetti D."/>
            <person name="Mohd Noor M.I."/>
            <person name="Ong R.C."/>
            <person name="Putra M."/>
            <person name="Sireger I.Z."/>
            <person name="Indrioko S."/>
            <person name="Kosugi Y."/>
            <person name="Izuno A."/>
            <person name="Isagi Y."/>
            <person name="Lee S.L."/>
            <person name="Shimizu K.K."/>
        </authorList>
    </citation>
    <scope>NUCLEOTIDE SEQUENCE [LARGE SCALE GENOMIC DNA]</scope>
    <source>
        <strain evidence="1">214</strain>
    </source>
</reference>